<dbReference type="GO" id="GO:0006508">
    <property type="term" value="P:proteolysis"/>
    <property type="evidence" value="ECO:0007669"/>
    <property type="project" value="UniProtKB-KW"/>
</dbReference>
<comment type="similarity">
    <text evidence="2 8">Belongs to the peptidase M16 family.</text>
</comment>
<evidence type="ECO:0000256" key="1">
    <source>
        <dbReference type="ARBA" id="ARBA00001947"/>
    </source>
</evidence>
<evidence type="ECO:0000259" key="10">
    <source>
        <dbReference type="Pfam" id="PF05193"/>
    </source>
</evidence>
<keyword evidence="4" id="KW-0479">Metal-binding</keyword>
<dbReference type="PROSITE" id="PS00143">
    <property type="entry name" value="INSULINASE"/>
    <property type="match status" value="1"/>
</dbReference>
<accession>A0AAE9ZQU7</accession>
<keyword evidence="12" id="KW-1185">Reference proteome</keyword>
<keyword evidence="5" id="KW-0378">Hydrolase</keyword>
<keyword evidence="7" id="KW-0482">Metalloprotease</keyword>
<evidence type="ECO:0000256" key="6">
    <source>
        <dbReference type="ARBA" id="ARBA00022833"/>
    </source>
</evidence>
<proteinExistence type="inferred from homology"/>
<dbReference type="Gene3D" id="3.30.830.10">
    <property type="entry name" value="Metalloenzyme, LuxS/M16 peptidase-like"/>
    <property type="match status" value="4"/>
</dbReference>
<evidence type="ECO:0000256" key="4">
    <source>
        <dbReference type="ARBA" id="ARBA00022723"/>
    </source>
</evidence>
<dbReference type="Pfam" id="PF05193">
    <property type="entry name" value="Peptidase_M16_C"/>
    <property type="match status" value="2"/>
</dbReference>
<organism evidence="11 12">
    <name type="scientific">Synoicihabitans lomoniglobus</name>
    <dbReference type="NCBI Taxonomy" id="2909285"/>
    <lineage>
        <taxon>Bacteria</taxon>
        <taxon>Pseudomonadati</taxon>
        <taxon>Verrucomicrobiota</taxon>
        <taxon>Opitutia</taxon>
        <taxon>Opitutales</taxon>
        <taxon>Opitutaceae</taxon>
        <taxon>Synoicihabitans</taxon>
    </lineage>
</organism>
<dbReference type="EMBL" id="CP119075">
    <property type="protein sequence ID" value="WED63450.1"/>
    <property type="molecule type" value="Genomic_DNA"/>
</dbReference>
<comment type="cofactor">
    <cofactor evidence="1">
        <name>Zn(2+)</name>
        <dbReference type="ChEBI" id="CHEBI:29105"/>
    </cofactor>
</comment>
<feature type="domain" description="Peptidase M16 C-terminal" evidence="10">
    <location>
        <begin position="713"/>
        <end position="871"/>
    </location>
</feature>
<dbReference type="InterPro" id="IPR050626">
    <property type="entry name" value="Peptidase_M16"/>
</dbReference>
<evidence type="ECO:0000313" key="12">
    <source>
        <dbReference type="Proteomes" id="UP001218638"/>
    </source>
</evidence>
<dbReference type="InterPro" id="IPR007863">
    <property type="entry name" value="Peptidase_M16_C"/>
</dbReference>
<dbReference type="Proteomes" id="UP001218638">
    <property type="component" value="Chromosome"/>
</dbReference>
<evidence type="ECO:0000256" key="7">
    <source>
        <dbReference type="ARBA" id="ARBA00023049"/>
    </source>
</evidence>
<dbReference type="AlphaFoldDB" id="A0AAE9ZQU7"/>
<name>A0AAE9ZQU7_9BACT</name>
<dbReference type="InterPro" id="IPR011765">
    <property type="entry name" value="Pept_M16_N"/>
</dbReference>
<evidence type="ECO:0000256" key="5">
    <source>
        <dbReference type="ARBA" id="ARBA00022801"/>
    </source>
</evidence>
<gene>
    <name evidence="11" type="ORF">PXH66_14010</name>
</gene>
<protein>
    <submittedName>
        <fullName evidence="11">Insulinase family protein</fullName>
    </submittedName>
</protein>
<dbReference type="GO" id="GO:0046872">
    <property type="term" value="F:metal ion binding"/>
    <property type="evidence" value="ECO:0007669"/>
    <property type="project" value="UniProtKB-KW"/>
</dbReference>
<dbReference type="RefSeq" id="WP_330929172.1">
    <property type="nucleotide sequence ID" value="NZ_CP119075.1"/>
</dbReference>
<evidence type="ECO:0000256" key="2">
    <source>
        <dbReference type="ARBA" id="ARBA00007261"/>
    </source>
</evidence>
<evidence type="ECO:0000313" key="11">
    <source>
        <dbReference type="EMBL" id="WED63450.1"/>
    </source>
</evidence>
<feature type="domain" description="Peptidase M16 N-terminal" evidence="9">
    <location>
        <begin position="61"/>
        <end position="181"/>
    </location>
</feature>
<dbReference type="InterPro" id="IPR001431">
    <property type="entry name" value="Pept_M16_Zn_BS"/>
</dbReference>
<dbReference type="Pfam" id="PF00675">
    <property type="entry name" value="Peptidase_M16"/>
    <property type="match status" value="1"/>
</dbReference>
<sequence length="941" mass="104649">MKFHCAPEVRLRHFGLSLLVAASSGLLLAENDWIPEVDGLPLDPAIHARTLPSGLRYLHAQHADPNQHVSLRLIVQAGSNDEADDELGYAHFVEHMAFNGTRNFPGETLGAKLAEAGIRFGPEVNAFTMPALTVYQLDLSHYDPETFELALQVMRDWSDGIQFDRKQVRRERKVILAEMQARGIIAGAFTKERMKFVYPDHPLGQRFVGGTLQSIDRAEDDGLKGYYDRWYRPDNMVLVVVGDMPTATVTAGIDRHFASFTNNTPLPPRAFRPVAANPTKPRLHWTQIGPIKSFNFQIVHTRPMPTTASIEQSRHSLATQVVLAAMQARFNRLIYTAGSEVKQLSVQTAAPSPDVLELTFHAEGKPENWENLLLTLNREHRRLIKHGILQIELDEARDVMLKRLEFAGRFAKSESASTYAARMLEAVMLNSGAPSADTQIAFAKEVLPTLTIDDCRAAVADFLETGFARYFIYGDLASAGASQDLVATLQTGMREDVTEPLISPQVPFLYHDFGPVGTVTHHDHDKETDVHQVTFANGVRFNFKRTDFDQQTMSVVLRLAPGGQLATPPGQPGMPHVAAAALIEGALGDLNFESLGRALNGRTVRVDFNVEEDSLSFNGTADREQVDLLMQLITAYLTDPALEAGAVSRALTRVNDRAESSLEVPETAMGLNLMSLLTGEDPRFAAPPTDGTIAFSAAELRAWLLPQLEQLPIEFSMVGDIVPDEAIAAVARTLGALPSRQSPKPRRALSWNTESRVEKIECKSPDRRGAVAVIYPVRLPADNVRARRELELLTHAFEAENLKRLREAIGITYSPDTRYWYSESDPQQAFIQASMITDSRMMKKASGEVRRLANRLRKSGIDDELMMQARNPTLDSVNDQLRGNTYWLYGVLDRLAANPQQLDYARSRRTDLESITKERLTELANEVLNSKNAIQVLVGRH</sequence>
<evidence type="ECO:0000256" key="8">
    <source>
        <dbReference type="RuleBase" id="RU004447"/>
    </source>
</evidence>
<feature type="domain" description="Peptidase M16 C-terminal" evidence="10">
    <location>
        <begin position="223"/>
        <end position="398"/>
    </location>
</feature>
<dbReference type="PANTHER" id="PTHR43690:SF17">
    <property type="entry name" value="PROTEIN YHJJ"/>
    <property type="match status" value="1"/>
</dbReference>
<keyword evidence="6" id="KW-0862">Zinc</keyword>
<evidence type="ECO:0000259" key="9">
    <source>
        <dbReference type="Pfam" id="PF00675"/>
    </source>
</evidence>
<reference evidence="11" key="1">
    <citation type="submission" date="2023-03" db="EMBL/GenBank/DDBJ databases">
        <title>Lomoglobus Profundus gen. nov., sp. nov., a novel member of the phylum Verrucomicrobia, isolated from deep-marine sediment of South China Sea.</title>
        <authorList>
            <person name="Ahmad T."/>
            <person name="Ishaq S.E."/>
            <person name="Wang F."/>
        </authorList>
    </citation>
    <scope>NUCLEOTIDE SEQUENCE</scope>
    <source>
        <strain evidence="11">LMO-M01</strain>
    </source>
</reference>
<evidence type="ECO:0000256" key="3">
    <source>
        <dbReference type="ARBA" id="ARBA00022670"/>
    </source>
</evidence>
<dbReference type="PANTHER" id="PTHR43690">
    <property type="entry name" value="NARDILYSIN"/>
    <property type="match status" value="1"/>
</dbReference>
<dbReference type="SUPFAM" id="SSF63411">
    <property type="entry name" value="LuxS/MPP-like metallohydrolase"/>
    <property type="match status" value="3"/>
</dbReference>
<keyword evidence="3" id="KW-0645">Protease</keyword>
<dbReference type="KEGG" id="slom:PXH66_14010"/>
<dbReference type="GO" id="GO:0004222">
    <property type="term" value="F:metalloendopeptidase activity"/>
    <property type="evidence" value="ECO:0007669"/>
    <property type="project" value="InterPro"/>
</dbReference>
<dbReference type="InterPro" id="IPR011249">
    <property type="entry name" value="Metalloenz_LuxS/M16"/>
</dbReference>